<sequence>MFAISLQTIVPASFFVQAVAPWGVEVSSLWMLASYLIGYVALLLPAFRISEMTGRLATFCFGLVMFVVFTVVTGHAATAYKFSVLRAFQGVGAAFLASSILLVVSTNTSDRSRSLFVAGLCAAQLLGVGAAHTIGGKLAIDDHFRWGIYLSAPLMLAPVFLCVPALWADKKPARTESIFKRVVRFDYIGAFILMGTVIMLTMGLVFGGNEHKWSSVTVICLTVFGVVGIVL</sequence>
<gene>
    <name evidence="1" type="ORF">IWW38_004263</name>
</gene>
<name>A0ACC1LYG7_9FUNG</name>
<protein>
    <submittedName>
        <fullName evidence="1">Uncharacterized protein</fullName>
    </submittedName>
</protein>
<feature type="non-terminal residue" evidence="1">
    <location>
        <position position="231"/>
    </location>
</feature>
<comment type="caution">
    <text evidence="1">The sequence shown here is derived from an EMBL/GenBank/DDBJ whole genome shotgun (WGS) entry which is preliminary data.</text>
</comment>
<accession>A0ACC1LYG7</accession>
<reference evidence="1" key="1">
    <citation type="submission" date="2022-07" db="EMBL/GenBank/DDBJ databases">
        <title>Phylogenomic reconstructions and comparative analyses of Kickxellomycotina fungi.</title>
        <authorList>
            <person name="Reynolds N.K."/>
            <person name="Stajich J.E."/>
            <person name="Barry K."/>
            <person name="Grigoriev I.V."/>
            <person name="Crous P."/>
            <person name="Smith M.E."/>
        </authorList>
    </citation>
    <scope>NUCLEOTIDE SEQUENCE</scope>
    <source>
        <strain evidence="1">CBS 190363</strain>
    </source>
</reference>
<evidence type="ECO:0000313" key="2">
    <source>
        <dbReference type="Proteomes" id="UP001139981"/>
    </source>
</evidence>
<organism evidence="1 2">
    <name type="scientific">Coemansia aciculifera</name>
    <dbReference type="NCBI Taxonomy" id="417176"/>
    <lineage>
        <taxon>Eukaryota</taxon>
        <taxon>Fungi</taxon>
        <taxon>Fungi incertae sedis</taxon>
        <taxon>Zoopagomycota</taxon>
        <taxon>Kickxellomycotina</taxon>
        <taxon>Kickxellomycetes</taxon>
        <taxon>Kickxellales</taxon>
        <taxon>Kickxellaceae</taxon>
        <taxon>Coemansia</taxon>
    </lineage>
</organism>
<keyword evidence="2" id="KW-1185">Reference proteome</keyword>
<dbReference type="Proteomes" id="UP001139981">
    <property type="component" value="Unassembled WGS sequence"/>
</dbReference>
<dbReference type="EMBL" id="JANBVB010001461">
    <property type="protein sequence ID" value="KAJ2890202.1"/>
    <property type="molecule type" value="Genomic_DNA"/>
</dbReference>
<evidence type="ECO:0000313" key="1">
    <source>
        <dbReference type="EMBL" id="KAJ2890202.1"/>
    </source>
</evidence>
<proteinExistence type="predicted"/>